<comment type="subcellular location">
    <subcellularLocation>
        <location evidence="2">Secreted</location>
    </subcellularLocation>
</comment>
<keyword evidence="6 8" id="KW-0378">Hydrolase</keyword>
<evidence type="ECO:0000256" key="6">
    <source>
        <dbReference type="ARBA" id="ARBA00022801"/>
    </source>
</evidence>
<evidence type="ECO:0000256" key="4">
    <source>
        <dbReference type="ARBA" id="ARBA00022670"/>
    </source>
</evidence>
<dbReference type="SUPFAM" id="SSF52743">
    <property type="entry name" value="Subtilisin-like"/>
    <property type="match status" value="1"/>
</dbReference>
<feature type="active site" description="Charge relay system" evidence="8">
    <location>
        <position position="313"/>
    </location>
</feature>
<sequence>MTMQSLSTSRSDPPRNVSYDRTTGKAVTISMPIYDTGKDDPELGLQWQLGYLGDMVKIWADFTGQGIRVAPLDTGAQVEHWDLSANYDAANSLVLDGRVYSGANFWADHGTAALGLVSAARNGRGGVGVAYGAKFTPINVFDWSAPTNVDGWNFVAVLKACASQYDVLNCEYARPDNYAIATWNSRSQGGWARGYNEGYAYLAEQGRDGLGTITVKPAGNYAWDGQRDSSITSRYLINVAAYRQIDGVASSWSNCGPNLMISAPSSDRPFLGGTGLVTTDLLGGAGYNWWDDLNDDDPNLAMSDYTNAFGGTSGSGPLVVGVATLMLSANDGLGWRDVRTILAQSAKMPIAFETGPVSYVGTYNGREYDVALNERHFTIGGLAGHVNGGGLHYSNDYGYGAVDAYAAVRMAEVWSLFGPAKTSANEVHAAITTEVGKTVAGDPTARATDGSSVDHSAQMGFAREPVRFSFEVGDAIKVENVDLTLRFTCTLKVEDADHGRAPLVYTSAMAITQLGLIAPDGTEMFTSVPGNWTSVGGAQEFTFGLANFQGVLSKGTWTLEFATYATATDRDGRPAIATADLTVHSLKMDLYGAAPTTDDVYSYTNEFFTMAAIDGEAGRRVLSDTDGGTDWINAAAVSKDVALSLVAGQSTSFGGQTAFTIGRTSVIENAVTGDGNDVLIGNRYDNALYGMRGNDVLNGGMGNDTLFGGAGRDRFVFDARSGKDTILDWSLGDIIETSKALKGVGSDGTLTVGANATLLLDGTASGSTVLLTDEAGATLQSLGQKDGYYWYAYVAEAAATAGKVVLESAATPAATAAGLVDQIVAASSGTANDNAAPSSAHDATGVTHAFDSGFYLYDSMAGSMSGGVQLFA</sequence>
<dbReference type="InterPro" id="IPR018511">
    <property type="entry name" value="Hemolysin-typ_Ca-bd_CS"/>
</dbReference>
<dbReference type="PANTHER" id="PTHR42884:SF14">
    <property type="entry name" value="NEUROENDOCRINE CONVERTASE 1"/>
    <property type="match status" value="1"/>
</dbReference>
<dbReference type="SUPFAM" id="SSF51120">
    <property type="entry name" value="beta-Roll"/>
    <property type="match status" value="1"/>
</dbReference>
<keyword evidence="7 8" id="KW-0720">Serine protease</keyword>
<evidence type="ECO:0000313" key="12">
    <source>
        <dbReference type="EMBL" id="MBB4619385.1"/>
    </source>
</evidence>
<evidence type="ECO:0000256" key="2">
    <source>
        <dbReference type="ARBA" id="ARBA00004613"/>
    </source>
</evidence>
<evidence type="ECO:0000259" key="11">
    <source>
        <dbReference type="Pfam" id="PF08548"/>
    </source>
</evidence>
<dbReference type="InterPro" id="IPR001343">
    <property type="entry name" value="Hemolysn_Ca-bd"/>
</dbReference>
<dbReference type="GO" id="GO:0005509">
    <property type="term" value="F:calcium ion binding"/>
    <property type="evidence" value="ECO:0007669"/>
    <property type="project" value="InterPro"/>
</dbReference>
<evidence type="ECO:0000256" key="7">
    <source>
        <dbReference type="ARBA" id="ARBA00022825"/>
    </source>
</evidence>
<evidence type="ECO:0000256" key="5">
    <source>
        <dbReference type="ARBA" id="ARBA00022737"/>
    </source>
</evidence>
<dbReference type="InterPro" id="IPR023828">
    <property type="entry name" value="Peptidase_S8_Ser-AS"/>
</dbReference>
<feature type="active site" description="Charge relay system" evidence="8">
    <location>
        <position position="109"/>
    </location>
</feature>
<dbReference type="RefSeq" id="WP_184116703.1">
    <property type="nucleotide sequence ID" value="NZ_JACHNY010000009.1"/>
</dbReference>
<keyword evidence="4 8" id="KW-0645">Protease</keyword>
<dbReference type="GO" id="GO:0016020">
    <property type="term" value="C:membrane"/>
    <property type="evidence" value="ECO:0007669"/>
    <property type="project" value="TreeGrafter"/>
</dbReference>
<dbReference type="Gene3D" id="3.40.50.200">
    <property type="entry name" value="Peptidase S8/S53 domain"/>
    <property type="match status" value="1"/>
</dbReference>
<keyword evidence="3" id="KW-0964">Secreted</keyword>
<dbReference type="Proteomes" id="UP000574769">
    <property type="component" value="Unassembled WGS sequence"/>
</dbReference>
<dbReference type="PROSITE" id="PS00138">
    <property type="entry name" value="SUBTILASE_SER"/>
    <property type="match status" value="1"/>
</dbReference>
<dbReference type="Gene3D" id="2.60.120.260">
    <property type="entry name" value="Galactose-binding domain-like"/>
    <property type="match status" value="1"/>
</dbReference>
<dbReference type="AlphaFoldDB" id="A0A7W7F1H8"/>
<feature type="active site" description="Charge relay system" evidence="8">
    <location>
        <position position="73"/>
    </location>
</feature>
<dbReference type="PRINTS" id="PR00313">
    <property type="entry name" value="CABNDNGRPT"/>
</dbReference>
<dbReference type="PRINTS" id="PR00723">
    <property type="entry name" value="SUBTILISIN"/>
</dbReference>
<feature type="domain" description="Peptidase M10 serralysin C-terminal" evidence="11">
    <location>
        <begin position="626"/>
        <end position="732"/>
    </location>
</feature>
<evidence type="ECO:0000259" key="10">
    <source>
        <dbReference type="Pfam" id="PF00082"/>
    </source>
</evidence>
<accession>A0A7W7F1H8</accession>
<dbReference type="Pfam" id="PF08548">
    <property type="entry name" value="Peptidase_M10_C"/>
    <property type="match status" value="1"/>
</dbReference>
<evidence type="ECO:0000256" key="8">
    <source>
        <dbReference type="PROSITE-ProRule" id="PRU01240"/>
    </source>
</evidence>
<feature type="compositionally biased region" description="Polar residues" evidence="9">
    <location>
        <begin position="1"/>
        <end position="11"/>
    </location>
</feature>
<proteinExistence type="inferred from homology"/>
<dbReference type="PANTHER" id="PTHR42884">
    <property type="entry name" value="PROPROTEIN CONVERTASE SUBTILISIN/KEXIN-RELATED"/>
    <property type="match status" value="1"/>
</dbReference>
<evidence type="ECO:0000256" key="3">
    <source>
        <dbReference type="ARBA" id="ARBA00022525"/>
    </source>
</evidence>
<evidence type="ECO:0000256" key="1">
    <source>
        <dbReference type="ARBA" id="ARBA00001913"/>
    </source>
</evidence>
<comment type="caution">
    <text evidence="12">The sequence shown here is derived from an EMBL/GenBank/DDBJ whole genome shotgun (WGS) entry which is preliminary data.</text>
</comment>
<dbReference type="GO" id="GO:0005615">
    <property type="term" value="C:extracellular space"/>
    <property type="evidence" value="ECO:0007669"/>
    <property type="project" value="InterPro"/>
</dbReference>
<keyword evidence="5" id="KW-0677">Repeat</keyword>
<evidence type="ECO:0000313" key="13">
    <source>
        <dbReference type="Proteomes" id="UP000574769"/>
    </source>
</evidence>
<feature type="region of interest" description="Disordered" evidence="9">
    <location>
        <begin position="1"/>
        <end position="21"/>
    </location>
</feature>
<keyword evidence="13" id="KW-1185">Reference proteome</keyword>
<dbReference type="GO" id="GO:0004252">
    <property type="term" value="F:serine-type endopeptidase activity"/>
    <property type="evidence" value="ECO:0007669"/>
    <property type="project" value="UniProtKB-UniRule"/>
</dbReference>
<dbReference type="PROSITE" id="PS51892">
    <property type="entry name" value="SUBTILASE"/>
    <property type="match status" value="1"/>
</dbReference>
<dbReference type="EMBL" id="JACHNY010000009">
    <property type="protein sequence ID" value="MBB4619385.1"/>
    <property type="molecule type" value="Genomic_DNA"/>
</dbReference>
<protein>
    <recommendedName>
        <fullName evidence="14">P/Homo B domain-containing protein</fullName>
    </recommendedName>
</protein>
<dbReference type="InterPro" id="IPR036852">
    <property type="entry name" value="Peptidase_S8/S53_dom_sf"/>
</dbReference>
<dbReference type="Gene3D" id="2.150.10.10">
    <property type="entry name" value="Serralysin-like metalloprotease, C-terminal"/>
    <property type="match status" value="1"/>
</dbReference>
<dbReference type="InterPro" id="IPR013858">
    <property type="entry name" value="Peptidase_M10B_C"/>
</dbReference>
<dbReference type="InterPro" id="IPR015500">
    <property type="entry name" value="Peptidase_S8_subtilisin-rel"/>
</dbReference>
<reference evidence="12 13" key="1">
    <citation type="submission" date="2020-08" db="EMBL/GenBank/DDBJ databases">
        <title>Genomic Encyclopedia of Type Strains, Phase IV (KMG-IV): sequencing the most valuable type-strain genomes for metagenomic binning, comparative biology and taxonomic classification.</title>
        <authorList>
            <person name="Goeker M."/>
        </authorList>
    </citation>
    <scope>NUCLEOTIDE SEQUENCE [LARGE SCALE GENOMIC DNA]</scope>
    <source>
        <strain evidence="12 13">DSM 15867</strain>
    </source>
</reference>
<dbReference type="InterPro" id="IPR011049">
    <property type="entry name" value="Serralysin-like_metalloprot_C"/>
</dbReference>
<comment type="similarity">
    <text evidence="8">Belongs to the peptidase S8 family.</text>
</comment>
<dbReference type="Pfam" id="PF00353">
    <property type="entry name" value="HemolysinCabind"/>
    <property type="match status" value="1"/>
</dbReference>
<evidence type="ECO:0000256" key="9">
    <source>
        <dbReference type="SAM" id="MobiDB-lite"/>
    </source>
</evidence>
<organism evidence="12 13">
    <name type="scientific">Sphingomonas abaci</name>
    <dbReference type="NCBI Taxonomy" id="237611"/>
    <lineage>
        <taxon>Bacteria</taxon>
        <taxon>Pseudomonadati</taxon>
        <taxon>Pseudomonadota</taxon>
        <taxon>Alphaproteobacteria</taxon>
        <taxon>Sphingomonadales</taxon>
        <taxon>Sphingomonadaceae</taxon>
        <taxon>Sphingomonas</taxon>
    </lineage>
</organism>
<dbReference type="InterPro" id="IPR000209">
    <property type="entry name" value="Peptidase_S8/S53_dom"/>
</dbReference>
<dbReference type="PROSITE" id="PS00330">
    <property type="entry name" value="HEMOLYSIN_CALCIUM"/>
    <property type="match status" value="1"/>
</dbReference>
<evidence type="ECO:0008006" key="14">
    <source>
        <dbReference type="Google" id="ProtNLM"/>
    </source>
</evidence>
<comment type="cofactor">
    <cofactor evidence="1">
        <name>Ca(2+)</name>
        <dbReference type="ChEBI" id="CHEBI:29108"/>
    </cofactor>
</comment>
<feature type="domain" description="Peptidase S8/S53" evidence="10">
    <location>
        <begin position="64"/>
        <end position="400"/>
    </location>
</feature>
<dbReference type="Pfam" id="PF00082">
    <property type="entry name" value="Peptidase_S8"/>
    <property type="match status" value="1"/>
</dbReference>
<dbReference type="GO" id="GO:0016485">
    <property type="term" value="P:protein processing"/>
    <property type="evidence" value="ECO:0007669"/>
    <property type="project" value="TreeGrafter"/>
</dbReference>
<gene>
    <name evidence="12" type="ORF">GGQ96_003538</name>
</gene>
<name>A0A7W7F1H8_9SPHN</name>